<dbReference type="PANTHER" id="PTHR31263">
    <property type="entry name" value="CELLULASE FAMILY PROTEIN (AFU_ORTHOLOGUE AFUA_5G14560)"/>
    <property type="match status" value="1"/>
</dbReference>
<keyword evidence="3 4" id="KW-0326">Glycosidase</keyword>
<feature type="signal peptide" evidence="5">
    <location>
        <begin position="1"/>
        <end position="19"/>
    </location>
</feature>
<dbReference type="GeneID" id="80904113"/>
<feature type="chain" id="PRO_5040771851" description="Glycoside hydrolase family 5 domain-containing protein" evidence="5">
    <location>
        <begin position="20"/>
        <end position="413"/>
    </location>
</feature>
<dbReference type="InterPro" id="IPR001547">
    <property type="entry name" value="Glyco_hydro_5"/>
</dbReference>
<evidence type="ECO:0000256" key="2">
    <source>
        <dbReference type="ARBA" id="ARBA00022801"/>
    </source>
</evidence>
<feature type="domain" description="Glycoside hydrolase family 5" evidence="6">
    <location>
        <begin position="55"/>
        <end position="368"/>
    </location>
</feature>
<dbReference type="Proteomes" id="UP001140513">
    <property type="component" value="Unassembled WGS sequence"/>
</dbReference>
<evidence type="ECO:0000256" key="3">
    <source>
        <dbReference type="ARBA" id="ARBA00023295"/>
    </source>
</evidence>
<name>A0A9W8XUK2_9PLEO</name>
<dbReference type="Pfam" id="PF00150">
    <property type="entry name" value="Cellulase"/>
    <property type="match status" value="1"/>
</dbReference>
<evidence type="ECO:0000256" key="1">
    <source>
        <dbReference type="ARBA" id="ARBA00005641"/>
    </source>
</evidence>
<protein>
    <recommendedName>
        <fullName evidence="6">Glycoside hydrolase family 5 domain-containing protein</fullName>
    </recommendedName>
</protein>
<keyword evidence="2 4" id="KW-0378">Hydrolase</keyword>
<dbReference type="InterPro" id="IPR017853">
    <property type="entry name" value="GH"/>
</dbReference>
<comment type="caution">
    <text evidence="7">The sequence shown here is derived from an EMBL/GenBank/DDBJ whole genome shotgun (WGS) entry which is preliminary data.</text>
</comment>
<evidence type="ECO:0000256" key="5">
    <source>
        <dbReference type="SAM" id="SignalP"/>
    </source>
</evidence>
<dbReference type="EMBL" id="JAPEUX010000001">
    <property type="protein sequence ID" value="KAJ4360024.1"/>
    <property type="molecule type" value="Genomic_DNA"/>
</dbReference>
<evidence type="ECO:0000313" key="8">
    <source>
        <dbReference type="Proteomes" id="UP001140513"/>
    </source>
</evidence>
<dbReference type="RefSeq" id="XP_056076226.1">
    <property type="nucleotide sequence ID" value="XM_056209404.1"/>
</dbReference>
<reference evidence="7" key="1">
    <citation type="submission" date="2022-10" db="EMBL/GenBank/DDBJ databases">
        <title>Tapping the CABI collections for fungal endophytes: first genome assemblies for Collariella, Neodidymelliopsis, Ascochyta clinopodiicola, Didymella pomorum, Didymosphaeria variabile, Neocosmospora piperis and Neocucurbitaria cava.</title>
        <authorList>
            <person name="Hill R."/>
        </authorList>
    </citation>
    <scope>NUCLEOTIDE SEQUENCE</scope>
    <source>
        <strain evidence="7">IMI 356815</strain>
    </source>
</reference>
<evidence type="ECO:0000259" key="6">
    <source>
        <dbReference type="Pfam" id="PF00150"/>
    </source>
</evidence>
<dbReference type="AlphaFoldDB" id="A0A9W8XUK2"/>
<organism evidence="7 8">
    <name type="scientific">Didymosphaeria variabile</name>
    <dbReference type="NCBI Taxonomy" id="1932322"/>
    <lineage>
        <taxon>Eukaryota</taxon>
        <taxon>Fungi</taxon>
        <taxon>Dikarya</taxon>
        <taxon>Ascomycota</taxon>
        <taxon>Pezizomycotina</taxon>
        <taxon>Dothideomycetes</taxon>
        <taxon>Pleosporomycetidae</taxon>
        <taxon>Pleosporales</taxon>
        <taxon>Massarineae</taxon>
        <taxon>Didymosphaeriaceae</taxon>
        <taxon>Didymosphaeria</taxon>
    </lineage>
</organism>
<comment type="similarity">
    <text evidence="1 4">Belongs to the glycosyl hydrolase 5 (cellulase A) family.</text>
</comment>
<dbReference type="OrthoDB" id="442731at2759"/>
<gene>
    <name evidence="7" type="ORF">N0V89_000583</name>
</gene>
<evidence type="ECO:0000313" key="7">
    <source>
        <dbReference type="EMBL" id="KAJ4360024.1"/>
    </source>
</evidence>
<dbReference type="Gene3D" id="3.20.20.80">
    <property type="entry name" value="Glycosidases"/>
    <property type="match status" value="1"/>
</dbReference>
<proteinExistence type="inferred from homology"/>
<evidence type="ECO:0000256" key="4">
    <source>
        <dbReference type="RuleBase" id="RU361153"/>
    </source>
</evidence>
<dbReference type="PANTHER" id="PTHR31263:SF0">
    <property type="entry name" value="CELLULASE FAMILY PROTEIN (AFU_ORTHOLOGUE AFUA_5G14560)"/>
    <property type="match status" value="1"/>
</dbReference>
<sequence length="413" mass="45533">MRSLQLLFAAAVALPAVLAAALPSVSALALNTPFKTNKQWIQDSTGKNFTYVGVNWPGAADVMIPEGLQYASIESIVSKIKSLKMNVVRLTFAIEMIDNIKDNGGDVTIQNAFNKALGTTNGPKVYQQVLENNPQFNEKTTRIQVFDAVAAELNKQGIYVHLDNHMSKGAWCCGSGDGNTWFGDTYFNVNNWKRGLQYMADHGKSWPNLISIGLRNELRSGATNGLPYNWATWYDQVIPAADLVNQANPNILIFLSGLDYDTKLEPIATGADLGSGKKFLLTNFKYANKLVLELHNYQNDATDCGSMESGLWNNGFRATGTIAANIMPVVLTEFGFSQAGTDYTKTYATCIKKLMPQWKTGWIVWVLSGSYYIRSGTQDYEETWGLLNHNWSGWRNTAAISALQGMIDASLKG</sequence>
<accession>A0A9W8XUK2</accession>
<dbReference type="GO" id="GO:0004553">
    <property type="term" value="F:hydrolase activity, hydrolyzing O-glycosyl compounds"/>
    <property type="evidence" value="ECO:0007669"/>
    <property type="project" value="InterPro"/>
</dbReference>
<dbReference type="SUPFAM" id="SSF51445">
    <property type="entry name" value="(Trans)glycosidases"/>
    <property type="match status" value="1"/>
</dbReference>
<keyword evidence="8" id="KW-1185">Reference proteome</keyword>
<dbReference type="GO" id="GO:0000272">
    <property type="term" value="P:polysaccharide catabolic process"/>
    <property type="evidence" value="ECO:0007669"/>
    <property type="project" value="InterPro"/>
</dbReference>
<keyword evidence="5" id="KW-0732">Signal</keyword>